<dbReference type="OrthoDB" id="2678178at2"/>
<dbReference type="Proteomes" id="UP000321901">
    <property type="component" value="Unassembled WGS sequence"/>
</dbReference>
<name>A0A511Z4U1_9BACL</name>
<dbReference type="RefSeq" id="WP_147055541.1">
    <property type="nucleotide sequence ID" value="NZ_BJYL01000009.1"/>
</dbReference>
<dbReference type="AlphaFoldDB" id="A0A511Z4U1"/>
<reference evidence="3 4" key="1">
    <citation type="submission" date="2019-07" db="EMBL/GenBank/DDBJ databases">
        <title>Whole genome shotgun sequence of Sporosarcina luteola NBRC 105378.</title>
        <authorList>
            <person name="Hosoyama A."/>
            <person name="Uohara A."/>
            <person name="Ohji S."/>
            <person name="Ichikawa N."/>
        </authorList>
    </citation>
    <scope>NUCLEOTIDE SEQUENCE [LARGE SCALE GENOMIC DNA]</scope>
    <source>
        <strain evidence="3 4">NBRC 105378</strain>
    </source>
</reference>
<feature type="region of interest" description="Disordered" evidence="1">
    <location>
        <begin position="192"/>
        <end position="266"/>
    </location>
</feature>
<sequence>MTPKTFVGLYDTEEALLAAIEELDEKGIDPEDMYVIARKEEDVEMLRRHTSDDIQSAPSNWLDRFIGYISGENHVRSMLVEVGFDEADLRRYEAEIKQGKWLLYVEGEPEKSAYEINAQRNSEESNPFNHALSEAERLNQQDDSPIGIGKDGLPKNEYRDSVMTDSYEGGRTVPCEDLLFGRVGTEALFDRSEYEPNSANPPPPSQIRGTPSEERSHLHRAARRKRELDNADERRPDVTPDPRNFMESQMDRQDAMAETVGFDEETEKQNLMQGVYLGDTDESKDQIIIDLRNVRKEEDGAGTWLVPKNRD</sequence>
<evidence type="ECO:0000259" key="2">
    <source>
        <dbReference type="Pfam" id="PF11181"/>
    </source>
</evidence>
<dbReference type="EMBL" id="BJYL01000009">
    <property type="protein sequence ID" value="GEN82464.1"/>
    <property type="molecule type" value="Genomic_DNA"/>
</dbReference>
<gene>
    <name evidence="3" type="ORF">SLU01_07760</name>
</gene>
<evidence type="ECO:0000313" key="4">
    <source>
        <dbReference type="Proteomes" id="UP000321901"/>
    </source>
</evidence>
<feature type="compositionally biased region" description="Basic and acidic residues" evidence="1">
    <location>
        <begin position="226"/>
        <end position="240"/>
    </location>
</feature>
<proteinExistence type="predicted"/>
<dbReference type="InterPro" id="IPR025889">
    <property type="entry name" value="GSP17M-like_dom"/>
</dbReference>
<evidence type="ECO:0000256" key="1">
    <source>
        <dbReference type="SAM" id="MobiDB-lite"/>
    </source>
</evidence>
<evidence type="ECO:0000313" key="3">
    <source>
        <dbReference type="EMBL" id="GEN82464.1"/>
    </source>
</evidence>
<organism evidence="3 4">
    <name type="scientific">Sporosarcina luteola</name>
    <dbReference type="NCBI Taxonomy" id="582850"/>
    <lineage>
        <taxon>Bacteria</taxon>
        <taxon>Bacillati</taxon>
        <taxon>Bacillota</taxon>
        <taxon>Bacilli</taxon>
        <taxon>Bacillales</taxon>
        <taxon>Caryophanaceae</taxon>
        <taxon>Sporosarcina</taxon>
    </lineage>
</organism>
<keyword evidence="4" id="KW-1185">Reference proteome</keyword>
<protein>
    <recommendedName>
        <fullName evidence="2">General stress protein 17M-like domain-containing protein</fullName>
    </recommendedName>
</protein>
<dbReference type="Pfam" id="PF11181">
    <property type="entry name" value="YflT"/>
    <property type="match status" value="1"/>
</dbReference>
<feature type="domain" description="General stress protein 17M-like" evidence="2">
    <location>
        <begin position="6"/>
        <end position="99"/>
    </location>
</feature>
<comment type="caution">
    <text evidence="3">The sequence shown here is derived from an EMBL/GenBank/DDBJ whole genome shotgun (WGS) entry which is preliminary data.</text>
</comment>
<accession>A0A511Z4U1</accession>